<dbReference type="RefSeq" id="WP_284053065.1">
    <property type="nucleotide sequence ID" value="NZ_JAGRQC010000001.1"/>
</dbReference>
<protein>
    <submittedName>
        <fullName evidence="3">Fasciclin domain-containing protein</fullName>
    </submittedName>
</protein>
<sequence>MFSKRAMAALAVPLMALTLAGCGSGAGNDAAANGTAAERPSDRTLADQLGSADGLDTVNDLARNAGLEDVLGGIGPYTIFAPTDAAFKAMGDDRISELKSDAMKAQDASLMTAHIVPGFLTTQDIENAIAANNGAVEMTTMADGKLTFSKEGGALVVTADNGAKATLTGSQTLASNGAIHPVSALLLPTEVAQAKTEQ</sequence>
<dbReference type="InterPro" id="IPR050904">
    <property type="entry name" value="Adhesion/Biosynth-related"/>
</dbReference>
<gene>
    <name evidence="3" type="ORF">J7S20_04705</name>
</gene>
<feature type="signal peptide" evidence="1">
    <location>
        <begin position="1"/>
        <end position="25"/>
    </location>
</feature>
<dbReference type="GO" id="GO:0005615">
    <property type="term" value="C:extracellular space"/>
    <property type="evidence" value="ECO:0007669"/>
    <property type="project" value="TreeGrafter"/>
</dbReference>
<accession>A0A8T4IBJ4</accession>
<organism evidence="3 4">
    <name type="scientific">Stakelama marina</name>
    <dbReference type="NCBI Taxonomy" id="2826939"/>
    <lineage>
        <taxon>Bacteria</taxon>
        <taxon>Pseudomonadati</taxon>
        <taxon>Pseudomonadota</taxon>
        <taxon>Alphaproteobacteria</taxon>
        <taxon>Sphingomonadales</taxon>
        <taxon>Sphingomonadaceae</taxon>
        <taxon>Stakelama</taxon>
    </lineage>
</organism>
<dbReference type="InterPro" id="IPR036378">
    <property type="entry name" value="FAS1_dom_sf"/>
</dbReference>
<dbReference type="PANTHER" id="PTHR10900">
    <property type="entry name" value="PERIOSTIN-RELATED"/>
    <property type="match status" value="1"/>
</dbReference>
<dbReference type="InterPro" id="IPR000782">
    <property type="entry name" value="FAS1_domain"/>
</dbReference>
<dbReference type="PROSITE" id="PS51257">
    <property type="entry name" value="PROKAR_LIPOPROTEIN"/>
    <property type="match status" value="1"/>
</dbReference>
<evidence type="ECO:0000313" key="3">
    <source>
        <dbReference type="EMBL" id="MBR0551803.1"/>
    </source>
</evidence>
<dbReference type="PROSITE" id="PS50213">
    <property type="entry name" value="FAS1"/>
    <property type="match status" value="1"/>
</dbReference>
<proteinExistence type="predicted"/>
<dbReference type="Pfam" id="PF02469">
    <property type="entry name" value="Fasciclin"/>
    <property type="match status" value="1"/>
</dbReference>
<dbReference type="SUPFAM" id="SSF82153">
    <property type="entry name" value="FAS1 domain"/>
    <property type="match status" value="1"/>
</dbReference>
<dbReference type="GO" id="GO:0031012">
    <property type="term" value="C:extracellular matrix"/>
    <property type="evidence" value="ECO:0007669"/>
    <property type="project" value="TreeGrafter"/>
</dbReference>
<evidence type="ECO:0000313" key="4">
    <source>
        <dbReference type="Proteomes" id="UP000676996"/>
    </source>
</evidence>
<dbReference type="SMART" id="SM00554">
    <property type="entry name" value="FAS1"/>
    <property type="match status" value="1"/>
</dbReference>
<dbReference type="PANTHER" id="PTHR10900:SF77">
    <property type="entry name" value="FI19380P1"/>
    <property type="match status" value="1"/>
</dbReference>
<comment type="caution">
    <text evidence="3">The sequence shown here is derived from an EMBL/GenBank/DDBJ whole genome shotgun (WGS) entry which is preliminary data.</text>
</comment>
<reference evidence="3" key="1">
    <citation type="submission" date="2021-04" db="EMBL/GenBank/DDBJ databases">
        <title>Ouciella asimina sp. nov., isolated from the surface seawater in the hydrothermal field of Okinawa Trough.</title>
        <authorList>
            <person name="Shuang W."/>
        </authorList>
    </citation>
    <scope>NUCLEOTIDE SEQUENCE</scope>
    <source>
        <strain evidence="3">LXI357</strain>
    </source>
</reference>
<keyword evidence="1" id="KW-0732">Signal</keyword>
<dbReference type="GO" id="GO:0007155">
    <property type="term" value="P:cell adhesion"/>
    <property type="evidence" value="ECO:0007669"/>
    <property type="project" value="TreeGrafter"/>
</dbReference>
<feature type="domain" description="FAS1" evidence="2">
    <location>
        <begin position="42"/>
        <end position="186"/>
    </location>
</feature>
<name>A0A8T4IBJ4_9SPHN</name>
<dbReference type="Proteomes" id="UP000676996">
    <property type="component" value="Unassembled WGS sequence"/>
</dbReference>
<evidence type="ECO:0000259" key="2">
    <source>
        <dbReference type="PROSITE" id="PS50213"/>
    </source>
</evidence>
<dbReference type="GO" id="GO:0050839">
    <property type="term" value="F:cell adhesion molecule binding"/>
    <property type="evidence" value="ECO:0007669"/>
    <property type="project" value="TreeGrafter"/>
</dbReference>
<keyword evidence="4" id="KW-1185">Reference proteome</keyword>
<feature type="chain" id="PRO_5035854900" evidence="1">
    <location>
        <begin position="26"/>
        <end position="198"/>
    </location>
</feature>
<evidence type="ECO:0000256" key="1">
    <source>
        <dbReference type="SAM" id="SignalP"/>
    </source>
</evidence>
<dbReference type="Gene3D" id="2.30.180.10">
    <property type="entry name" value="FAS1 domain"/>
    <property type="match status" value="1"/>
</dbReference>
<dbReference type="GO" id="GO:0030198">
    <property type="term" value="P:extracellular matrix organization"/>
    <property type="evidence" value="ECO:0007669"/>
    <property type="project" value="TreeGrafter"/>
</dbReference>
<dbReference type="AlphaFoldDB" id="A0A8T4IBJ4"/>
<dbReference type="EMBL" id="JAGRQC010000001">
    <property type="protein sequence ID" value="MBR0551803.1"/>
    <property type="molecule type" value="Genomic_DNA"/>
</dbReference>